<gene>
    <name evidence="2" type="ORF">PAM7971_01737</name>
</gene>
<accession>A0A1Y5SIV3</accession>
<evidence type="ECO:0000259" key="1">
    <source>
        <dbReference type="Pfam" id="PF01243"/>
    </source>
</evidence>
<reference evidence="2 3" key="1">
    <citation type="submission" date="2017-03" db="EMBL/GenBank/DDBJ databases">
        <authorList>
            <person name="Afonso C.L."/>
            <person name="Miller P.J."/>
            <person name="Scott M.A."/>
            <person name="Spackman E."/>
            <person name="Goraichik I."/>
            <person name="Dimitrov K.M."/>
            <person name="Suarez D.L."/>
            <person name="Swayne D.E."/>
        </authorList>
    </citation>
    <scope>NUCLEOTIDE SEQUENCE [LARGE SCALE GENOMIC DNA]</scope>
    <source>
        <strain evidence="2 3">CECT 7971</strain>
    </source>
</reference>
<organism evidence="2 3">
    <name type="scientific">Pacificibacter marinus</name>
    <dbReference type="NCBI Taxonomy" id="658057"/>
    <lineage>
        <taxon>Bacteria</taxon>
        <taxon>Pseudomonadati</taxon>
        <taxon>Pseudomonadota</taxon>
        <taxon>Alphaproteobacteria</taxon>
        <taxon>Rhodobacterales</taxon>
        <taxon>Roseobacteraceae</taxon>
        <taxon>Pacificibacter</taxon>
    </lineage>
</organism>
<dbReference type="InterPro" id="IPR011576">
    <property type="entry name" value="Pyridox_Oxase_N"/>
</dbReference>
<proteinExistence type="predicted"/>
<dbReference type="STRING" id="658057.SAMN04488032_103185"/>
<name>A0A1Y5SIV3_9RHOB</name>
<dbReference type="AlphaFoldDB" id="A0A1Y5SIV3"/>
<protein>
    <submittedName>
        <fullName evidence="2">Pyridoxamine 5'-phosphate oxidase</fullName>
    </submittedName>
</protein>
<evidence type="ECO:0000313" key="2">
    <source>
        <dbReference type="EMBL" id="SLN38632.1"/>
    </source>
</evidence>
<keyword evidence="3" id="KW-1185">Reference proteome</keyword>
<sequence>MMHTLCEMAQQHVKALVFFQQFLLTNRPTKLKRIDADARVGYGARMNDETATQPSFPLRETDDDARQLARQLIGDVRHAALAVLDENGAPAVTRIAFGVESDGTMVSLISDLSAHAKRLKAHPRCGLLIGDPPQKGDPLAFPRLSLAAEVRFLSRDDPSHSARRDEWLKTHPKSALYIDFSDFNFIAFTPLHGDLNGGFGKAYHLTRADLI</sequence>
<dbReference type="Gene3D" id="2.30.110.10">
    <property type="entry name" value="Electron Transport, Fmn-binding Protein, Chain A"/>
    <property type="match status" value="1"/>
</dbReference>
<dbReference type="SUPFAM" id="SSF50475">
    <property type="entry name" value="FMN-binding split barrel"/>
    <property type="match status" value="1"/>
</dbReference>
<dbReference type="InterPro" id="IPR012349">
    <property type="entry name" value="Split_barrel_FMN-bd"/>
</dbReference>
<feature type="domain" description="Pyridoxamine 5'-phosphate oxidase N-terminal" evidence="1">
    <location>
        <begin position="69"/>
        <end position="190"/>
    </location>
</feature>
<dbReference type="EMBL" id="FWFW01000004">
    <property type="protein sequence ID" value="SLN38632.1"/>
    <property type="molecule type" value="Genomic_DNA"/>
</dbReference>
<dbReference type="Pfam" id="PF01243">
    <property type="entry name" value="PNPOx_N"/>
    <property type="match status" value="1"/>
</dbReference>
<evidence type="ECO:0000313" key="3">
    <source>
        <dbReference type="Proteomes" id="UP000193307"/>
    </source>
</evidence>
<dbReference type="Proteomes" id="UP000193307">
    <property type="component" value="Unassembled WGS sequence"/>
</dbReference>